<keyword evidence="3" id="KW-1185">Reference proteome</keyword>
<evidence type="ECO:0000256" key="1">
    <source>
        <dbReference type="SAM" id="Phobius"/>
    </source>
</evidence>
<keyword evidence="1" id="KW-1133">Transmembrane helix</keyword>
<dbReference type="AlphaFoldDB" id="A0A5M6I9I6"/>
<feature type="transmembrane region" description="Helical" evidence="1">
    <location>
        <begin position="49"/>
        <end position="72"/>
    </location>
</feature>
<dbReference type="RefSeq" id="WP_150063477.1">
    <property type="nucleotide sequence ID" value="NZ_JACHII010000014.1"/>
</dbReference>
<keyword evidence="1" id="KW-0812">Transmembrane</keyword>
<organism evidence="2 3">
    <name type="scientific">Roseospira marina</name>
    <dbReference type="NCBI Taxonomy" id="140057"/>
    <lineage>
        <taxon>Bacteria</taxon>
        <taxon>Pseudomonadati</taxon>
        <taxon>Pseudomonadota</taxon>
        <taxon>Alphaproteobacteria</taxon>
        <taxon>Rhodospirillales</taxon>
        <taxon>Rhodospirillaceae</taxon>
        <taxon>Roseospira</taxon>
    </lineage>
</organism>
<name>A0A5M6I9I6_9PROT</name>
<evidence type="ECO:0000313" key="2">
    <source>
        <dbReference type="EMBL" id="KAA5604385.1"/>
    </source>
</evidence>
<protein>
    <submittedName>
        <fullName evidence="2">Uncharacterized protein</fullName>
    </submittedName>
</protein>
<reference evidence="2 3" key="1">
    <citation type="submission" date="2019-09" db="EMBL/GenBank/DDBJ databases">
        <title>Genome sequence of Roseospira marina, one of the more divergent members of the non-sulfur purple photosynthetic bacterial family, the Rhodospirillaceae.</title>
        <authorList>
            <person name="Meyer T."/>
            <person name="Kyndt J."/>
        </authorList>
    </citation>
    <scope>NUCLEOTIDE SEQUENCE [LARGE SCALE GENOMIC DNA]</scope>
    <source>
        <strain evidence="2 3">DSM 15113</strain>
    </source>
</reference>
<accession>A0A5M6I9I6</accession>
<evidence type="ECO:0000313" key="3">
    <source>
        <dbReference type="Proteomes" id="UP000324065"/>
    </source>
</evidence>
<comment type="caution">
    <text evidence="2">The sequence shown here is derived from an EMBL/GenBank/DDBJ whole genome shotgun (WGS) entry which is preliminary data.</text>
</comment>
<sequence>MFKTPTDVCWKRNASWRQSALLGLGGLFWSPHHLFELTYKPLTTLARTLLFLVTALVTFAGTRVFLLVAGLIGRLSPSSRS</sequence>
<proteinExistence type="predicted"/>
<keyword evidence="1" id="KW-0472">Membrane</keyword>
<dbReference type="Proteomes" id="UP000324065">
    <property type="component" value="Unassembled WGS sequence"/>
</dbReference>
<gene>
    <name evidence="2" type="ORF">F1188_16115</name>
</gene>
<dbReference type="EMBL" id="VWPJ01000018">
    <property type="protein sequence ID" value="KAA5604385.1"/>
    <property type="molecule type" value="Genomic_DNA"/>
</dbReference>